<dbReference type="STRING" id="37928.SAMN04489742_1799"/>
<dbReference type="Gene3D" id="3.40.960.10">
    <property type="entry name" value="VSR Endonuclease"/>
    <property type="match status" value="1"/>
</dbReference>
<dbReference type="GO" id="GO:0004519">
    <property type="term" value="F:endonuclease activity"/>
    <property type="evidence" value="ECO:0007669"/>
    <property type="project" value="UniProtKB-KW"/>
</dbReference>
<dbReference type="Proteomes" id="UP000181917">
    <property type="component" value="Unassembled WGS sequence"/>
</dbReference>
<evidence type="ECO:0000313" key="2">
    <source>
        <dbReference type="Proteomes" id="UP000181917"/>
    </source>
</evidence>
<sequence length="277" mass="30608">MQNLDPIAEYVARYGGTLQVADLVKAGFGSYRIRAAIAQGDIVALRRGLVGTPNADPVLRSALMPGGLLTCVSAAKELGLWTIKNPSQVHVWTHNGRHPGPFVKHRGQLLGERGPGNYVAVLDCVLHAIRCRPRLEALVIAESAVRRQAVTREQLLELLPGKRNGVRRAVVKGIGDDADSPLEVIARDLFRTAGLHVETQVRIRGLGRVDMIVERCLIVELDGFDFHWDRASFRNDRKRNNAGVLSGYPTLRYLYEDLVFTPEKVVAEVKTAVRRVA</sequence>
<dbReference type="RefSeq" id="WP_139186760.1">
    <property type="nucleotide sequence ID" value="NZ_CP018863.1"/>
</dbReference>
<gene>
    <name evidence="1" type="ORF">SAMN04489742_1799</name>
</gene>
<keyword evidence="1" id="KW-0378">Hydrolase</keyword>
<dbReference type="AlphaFoldDB" id="A0A1H1C8R5"/>
<proteinExistence type="predicted"/>
<keyword evidence="1" id="KW-0255">Endonuclease</keyword>
<reference evidence="1 2" key="1">
    <citation type="submission" date="2016-10" db="EMBL/GenBank/DDBJ databases">
        <authorList>
            <person name="de Groot N.N."/>
        </authorList>
    </citation>
    <scope>NUCLEOTIDE SEQUENCE [LARGE SCALE GENOMIC DNA]</scope>
    <source>
        <strain evidence="1 2">DSM 20117</strain>
    </source>
</reference>
<name>A0A1H1C8R5_9MICC</name>
<organism evidence="1 2">
    <name type="scientific">Crystallibacter crystallopoietes</name>
    <dbReference type="NCBI Taxonomy" id="37928"/>
    <lineage>
        <taxon>Bacteria</taxon>
        <taxon>Bacillati</taxon>
        <taxon>Actinomycetota</taxon>
        <taxon>Actinomycetes</taxon>
        <taxon>Micrococcales</taxon>
        <taxon>Micrococcaceae</taxon>
        <taxon>Crystallibacter</taxon>
    </lineage>
</organism>
<accession>A0A1H1C8R5</accession>
<protein>
    <submittedName>
        <fullName evidence="1">Very-short-patch-repair endonuclease</fullName>
    </submittedName>
</protein>
<keyword evidence="1" id="KW-0540">Nuclease</keyword>
<dbReference type="OrthoDB" id="5144556at2"/>
<evidence type="ECO:0000313" key="1">
    <source>
        <dbReference type="EMBL" id="SDQ60562.1"/>
    </source>
</evidence>
<keyword evidence="2" id="KW-1185">Reference proteome</keyword>
<dbReference type="EMBL" id="FNKH01000002">
    <property type="protein sequence ID" value="SDQ60562.1"/>
    <property type="molecule type" value="Genomic_DNA"/>
</dbReference>